<dbReference type="SUPFAM" id="SSF52087">
    <property type="entry name" value="CRAL/TRIO domain"/>
    <property type="match status" value="1"/>
</dbReference>
<name>A0AAN9XWS9_9HEMI</name>
<evidence type="ECO:0000313" key="3">
    <source>
        <dbReference type="Proteomes" id="UP001367676"/>
    </source>
</evidence>
<dbReference type="Pfam" id="PF00650">
    <property type="entry name" value="CRAL_TRIO"/>
    <property type="match status" value="1"/>
</dbReference>
<dbReference type="GO" id="GO:1902936">
    <property type="term" value="F:phosphatidylinositol bisphosphate binding"/>
    <property type="evidence" value="ECO:0007669"/>
    <property type="project" value="TreeGrafter"/>
</dbReference>
<organism evidence="2 3">
    <name type="scientific">Parthenolecanium corni</name>
    <dbReference type="NCBI Taxonomy" id="536013"/>
    <lineage>
        <taxon>Eukaryota</taxon>
        <taxon>Metazoa</taxon>
        <taxon>Ecdysozoa</taxon>
        <taxon>Arthropoda</taxon>
        <taxon>Hexapoda</taxon>
        <taxon>Insecta</taxon>
        <taxon>Pterygota</taxon>
        <taxon>Neoptera</taxon>
        <taxon>Paraneoptera</taxon>
        <taxon>Hemiptera</taxon>
        <taxon>Sternorrhyncha</taxon>
        <taxon>Coccoidea</taxon>
        <taxon>Coccidae</taxon>
        <taxon>Parthenolecanium</taxon>
    </lineage>
</organism>
<dbReference type="SUPFAM" id="SSF46938">
    <property type="entry name" value="CRAL/TRIO N-terminal domain"/>
    <property type="match status" value="1"/>
</dbReference>
<dbReference type="InterPro" id="IPR036273">
    <property type="entry name" value="CRAL/TRIO_N_dom_sf"/>
</dbReference>
<dbReference type="InterPro" id="IPR001251">
    <property type="entry name" value="CRAL-TRIO_dom"/>
</dbReference>
<reference evidence="2 3" key="1">
    <citation type="submission" date="2024-03" db="EMBL/GenBank/DDBJ databases">
        <title>Adaptation during the transition from Ophiocordyceps entomopathogen to insect associate is accompanied by gene loss and intensified selection.</title>
        <authorList>
            <person name="Ward C.M."/>
            <person name="Onetto C.A."/>
            <person name="Borneman A.R."/>
        </authorList>
    </citation>
    <scope>NUCLEOTIDE SEQUENCE [LARGE SCALE GENOMIC DNA]</scope>
    <source>
        <strain evidence="2">AWRI1</strain>
        <tissue evidence="2">Single Adult Female</tissue>
    </source>
</reference>
<keyword evidence="3" id="KW-1185">Reference proteome</keyword>
<dbReference type="PANTHER" id="PTHR10174:SF208">
    <property type="entry name" value="CRAL-TRIO DOMAIN-CONTAINING PROTEIN DDB_G0278031"/>
    <property type="match status" value="1"/>
</dbReference>
<dbReference type="Proteomes" id="UP001367676">
    <property type="component" value="Unassembled WGS sequence"/>
</dbReference>
<dbReference type="GO" id="GO:0016020">
    <property type="term" value="C:membrane"/>
    <property type="evidence" value="ECO:0007669"/>
    <property type="project" value="TreeGrafter"/>
</dbReference>
<feature type="domain" description="CRAL-TRIO" evidence="1">
    <location>
        <begin position="84"/>
        <end position="166"/>
    </location>
</feature>
<protein>
    <recommendedName>
        <fullName evidence="1">CRAL-TRIO domain-containing protein</fullName>
    </recommendedName>
</protein>
<dbReference type="AlphaFoldDB" id="A0AAN9XWS9"/>
<proteinExistence type="predicted"/>
<gene>
    <name evidence="2" type="ORF">V9T40_014853</name>
</gene>
<dbReference type="Gene3D" id="1.10.8.20">
    <property type="entry name" value="N-terminal domain of phosphatidylinositol transfer protein sec14p"/>
    <property type="match status" value="1"/>
</dbReference>
<accession>A0AAN9XWS9</accession>
<evidence type="ECO:0000313" key="2">
    <source>
        <dbReference type="EMBL" id="KAK7571249.1"/>
    </source>
</evidence>
<dbReference type="CDD" id="cd00170">
    <property type="entry name" value="SEC14"/>
    <property type="match status" value="1"/>
</dbReference>
<comment type="caution">
    <text evidence="2">The sequence shown here is derived from an EMBL/GenBank/DDBJ whole genome shotgun (WGS) entry which is preliminary data.</text>
</comment>
<dbReference type="EMBL" id="JBBCAQ010000041">
    <property type="protein sequence ID" value="KAK7571249.1"/>
    <property type="molecule type" value="Genomic_DNA"/>
</dbReference>
<dbReference type="PANTHER" id="PTHR10174">
    <property type="entry name" value="ALPHA-TOCOPHEROL TRANSFER PROTEIN-RELATED"/>
    <property type="match status" value="1"/>
</dbReference>
<dbReference type="Gene3D" id="3.40.525.10">
    <property type="entry name" value="CRAL-TRIO lipid binding domain"/>
    <property type="match status" value="1"/>
</dbReference>
<evidence type="ECO:0000259" key="1">
    <source>
        <dbReference type="Pfam" id="PF00650"/>
    </source>
</evidence>
<sequence length="175" mass="19830">MAAALTQEEEQIIRHFIEVVNLMRKEQCIGPVSWSTAVKFLCARKFDVARAVALYEQHEATRYREGLTSFDPSVDPLKTELETEKFTILPTRDATGAAIAVFTARAHSPQISTHQTTLQGIVYQLDVALESVETQKAGLVFIYDMSDSKYSNFDYDLSKKILMLLKVSVCYHILY</sequence>
<dbReference type="InterPro" id="IPR036865">
    <property type="entry name" value="CRAL-TRIO_dom_sf"/>
</dbReference>